<protein>
    <submittedName>
        <fullName evidence="1">Putative secreted protein</fullName>
    </submittedName>
</protein>
<dbReference type="EMBL" id="GEGO01001518">
    <property type="protein sequence ID" value="JAR93886.1"/>
    <property type="molecule type" value="Transcribed_RNA"/>
</dbReference>
<sequence>MIPALGWLVLTVILFVRICLPIARVHVLTTFTGIAFLLVSRHFLAIRICHLIRWVRVCSAWTMGPHLIRAHHAEIGSQHSRSRPQHLRVRRSKLSKLRRSTHHEIGRSEHSVVRWTSHHPLVLRSWKHPVLGWTTHHPVVGRPAHHPMIWRTSHHPMIWWTPPHPVFRGTSHHPVFKISWPAHHPVLWRNV</sequence>
<proteinExistence type="predicted"/>
<name>A0A147BSW7_IXORI</name>
<evidence type="ECO:0000313" key="1">
    <source>
        <dbReference type="EMBL" id="JAR93886.1"/>
    </source>
</evidence>
<dbReference type="AlphaFoldDB" id="A0A147BSW7"/>
<organism evidence="1">
    <name type="scientific">Ixodes ricinus</name>
    <name type="common">Common tick</name>
    <name type="synonym">Acarus ricinus</name>
    <dbReference type="NCBI Taxonomy" id="34613"/>
    <lineage>
        <taxon>Eukaryota</taxon>
        <taxon>Metazoa</taxon>
        <taxon>Ecdysozoa</taxon>
        <taxon>Arthropoda</taxon>
        <taxon>Chelicerata</taxon>
        <taxon>Arachnida</taxon>
        <taxon>Acari</taxon>
        <taxon>Parasitiformes</taxon>
        <taxon>Ixodida</taxon>
        <taxon>Ixodoidea</taxon>
        <taxon>Ixodidae</taxon>
        <taxon>Ixodinae</taxon>
        <taxon>Ixodes</taxon>
    </lineage>
</organism>
<reference evidence="1" key="1">
    <citation type="journal article" date="2018" name="PLoS Negl. Trop. Dis.">
        <title>Sialome diversity of ticks revealed by RNAseq of single tick salivary glands.</title>
        <authorList>
            <person name="Perner J."/>
            <person name="Kropackova S."/>
            <person name="Kopacek P."/>
            <person name="Ribeiro J.M."/>
        </authorList>
    </citation>
    <scope>NUCLEOTIDE SEQUENCE</scope>
    <source>
        <strain evidence="1">Siblings of single egg batch collected in Ceske Budejovice</strain>
        <tissue evidence="1">Salivary glands</tissue>
    </source>
</reference>
<accession>A0A147BSW7</accession>